<sequence length="54" mass="6266">MFLRLNLTNLLSLVWPSWVNSRNLVAFNTHLKKKEIDGCVSTDQKKRIKLAVPE</sequence>
<feature type="signal peptide" evidence="1">
    <location>
        <begin position="1"/>
        <end position="21"/>
    </location>
</feature>
<evidence type="ECO:0000313" key="3">
    <source>
        <dbReference type="Proteomes" id="UP000215914"/>
    </source>
</evidence>
<name>A0A251SAN5_HELAN</name>
<keyword evidence="3" id="KW-1185">Reference proteome</keyword>
<dbReference type="InParanoid" id="A0A251SAN5"/>
<protein>
    <submittedName>
        <fullName evidence="2">Uncharacterized protein</fullName>
    </submittedName>
</protein>
<evidence type="ECO:0000256" key="1">
    <source>
        <dbReference type="SAM" id="SignalP"/>
    </source>
</evidence>
<accession>A0A251SAN5</accession>
<dbReference type="Proteomes" id="UP000215914">
    <property type="component" value="Chromosome 15"/>
</dbReference>
<keyword evidence="1" id="KW-0732">Signal</keyword>
<feature type="chain" id="PRO_5012987658" evidence="1">
    <location>
        <begin position="22"/>
        <end position="54"/>
    </location>
</feature>
<proteinExistence type="predicted"/>
<dbReference type="EMBL" id="CM007904">
    <property type="protein sequence ID" value="OTF95325.1"/>
    <property type="molecule type" value="Genomic_DNA"/>
</dbReference>
<dbReference type="AlphaFoldDB" id="A0A251SAN5"/>
<gene>
    <name evidence="2" type="ORF">HannXRQ_Chr15g0481841</name>
</gene>
<reference evidence="3" key="1">
    <citation type="journal article" date="2017" name="Nature">
        <title>The sunflower genome provides insights into oil metabolism, flowering and Asterid evolution.</title>
        <authorList>
            <person name="Badouin H."/>
            <person name="Gouzy J."/>
            <person name="Grassa C.J."/>
            <person name="Murat F."/>
            <person name="Staton S.E."/>
            <person name="Cottret L."/>
            <person name="Lelandais-Briere C."/>
            <person name="Owens G.L."/>
            <person name="Carrere S."/>
            <person name="Mayjonade B."/>
            <person name="Legrand L."/>
            <person name="Gill N."/>
            <person name="Kane N.C."/>
            <person name="Bowers J.E."/>
            <person name="Hubner S."/>
            <person name="Bellec A."/>
            <person name="Berard A."/>
            <person name="Berges H."/>
            <person name="Blanchet N."/>
            <person name="Boniface M.C."/>
            <person name="Brunel D."/>
            <person name="Catrice O."/>
            <person name="Chaidir N."/>
            <person name="Claudel C."/>
            <person name="Donnadieu C."/>
            <person name="Faraut T."/>
            <person name="Fievet G."/>
            <person name="Helmstetter N."/>
            <person name="King M."/>
            <person name="Knapp S.J."/>
            <person name="Lai Z."/>
            <person name="Le Paslier M.C."/>
            <person name="Lippi Y."/>
            <person name="Lorenzon L."/>
            <person name="Mandel J.R."/>
            <person name="Marage G."/>
            <person name="Marchand G."/>
            <person name="Marquand E."/>
            <person name="Bret-Mestries E."/>
            <person name="Morien E."/>
            <person name="Nambeesan S."/>
            <person name="Nguyen T."/>
            <person name="Pegot-Espagnet P."/>
            <person name="Pouilly N."/>
            <person name="Raftis F."/>
            <person name="Sallet E."/>
            <person name="Schiex T."/>
            <person name="Thomas J."/>
            <person name="Vandecasteele C."/>
            <person name="Vares D."/>
            <person name="Vear F."/>
            <person name="Vautrin S."/>
            <person name="Crespi M."/>
            <person name="Mangin B."/>
            <person name="Burke J.M."/>
            <person name="Salse J."/>
            <person name="Munos S."/>
            <person name="Vincourt P."/>
            <person name="Rieseberg L.H."/>
            <person name="Langlade N.B."/>
        </authorList>
    </citation>
    <scope>NUCLEOTIDE SEQUENCE [LARGE SCALE GENOMIC DNA]</scope>
    <source>
        <strain evidence="3">cv. SF193</strain>
    </source>
</reference>
<evidence type="ECO:0000313" key="2">
    <source>
        <dbReference type="EMBL" id="OTF95325.1"/>
    </source>
</evidence>
<organism evidence="2 3">
    <name type="scientific">Helianthus annuus</name>
    <name type="common">Common sunflower</name>
    <dbReference type="NCBI Taxonomy" id="4232"/>
    <lineage>
        <taxon>Eukaryota</taxon>
        <taxon>Viridiplantae</taxon>
        <taxon>Streptophyta</taxon>
        <taxon>Embryophyta</taxon>
        <taxon>Tracheophyta</taxon>
        <taxon>Spermatophyta</taxon>
        <taxon>Magnoliopsida</taxon>
        <taxon>eudicotyledons</taxon>
        <taxon>Gunneridae</taxon>
        <taxon>Pentapetalae</taxon>
        <taxon>asterids</taxon>
        <taxon>campanulids</taxon>
        <taxon>Asterales</taxon>
        <taxon>Asteraceae</taxon>
        <taxon>Asteroideae</taxon>
        <taxon>Heliantheae alliance</taxon>
        <taxon>Heliantheae</taxon>
        <taxon>Helianthus</taxon>
    </lineage>
</organism>